<dbReference type="EMBL" id="BAABCP010000002">
    <property type="protein sequence ID" value="GAA3948929.1"/>
    <property type="molecule type" value="Genomic_DNA"/>
</dbReference>
<proteinExistence type="predicted"/>
<evidence type="ECO:0000313" key="1">
    <source>
        <dbReference type="EMBL" id="GAA3948929.1"/>
    </source>
</evidence>
<protein>
    <submittedName>
        <fullName evidence="1">Uncharacterized protein</fullName>
    </submittedName>
</protein>
<comment type="caution">
    <text evidence="1">The sequence shown here is derived from an EMBL/GenBank/DDBJ whole genome shotgun (WGS) entry which is preliminary data.</text>
</comment>
<sequence length="472" mass="50139">MAGSKRFEIDIGVNASGAAKGANDAAMAFADLEDAVGGVADESRKSGNTVDSFASKLVAAARKAGKSDDEIKAALRGYGVNAKDAERAIGRVGDEFKDTGRDGSRSLNDLEGDLRDVQQQSEKLGRSVDDIDVHGRKAFGGMGDAAKEVTQEVGQNLGEAVSSIRGDLSDLGQVGQDTLGGLAATIASSGPAGIAGAAALAAGAVGLGAITAELDKQNERVQALRQYFADAWKAAVEGGRDYIDLATVIGEMNDIQFNPERADEYKRIQEDAKRLDLDRQTLLRAAAGDQDALNMVIDRTGQLYDDQAEKVKVTSEAELKARGAKQADNARELSELRQINDRWREYGDINAENREKAADASRAVSEYLLSTIDSASSATRAVDDFGNVLVTLPDGQEIVIDAETGQASSDVSKFKEDTDKVVEQLDGSQINLIVKTALRDAQNQINQFITNNDGKSFTLHGHWDVSPLGGDV</sequence>
<reference evidence="2" key="1">
    <citation type="journal article" date="2019" name="Int. J. Syst. Evol. Microbiol.">
        <title>The Global Catalogue of Microorganisms (GCM) 10K type strain sequencing project: providing services to taxonomists for standard genome sequencing and annotation.</title>
        <authorList>
            <consortium name="The Broad Institute Genomics Platform"/>
            <consortium name="The Broad Institute Genome Sequencing Center for Infectious Disease"/>
            <person name="Wu L."/>
            <person name="Ma J."/>
        </authorList>
    </citation>
    <scope>NUCLEOTIDE SEQUENCE [LARGE SCALE GENOMIC DNA]</scope>
    <source>
        <strain evidence="2">JCM 17024</strain>
    </source>
</reference>
<evidence type="ECO:0000313" key="2">
    <source>
        <dbReference type="Proteomes" id="UP001501591"/>
    </source>
</evidence>
<accession>A0ABP7NK93</accession>
<dbReference type="Proteomes" id="UP001501591">
    <property type="component" value="Unassembled WGS sequence"/>
</dbReference>
<name>A0ABP7NK93_9MICO</name>
<dbReference type="RefSeq" id="WP_344820365.1">
    <property type="nucleotide sequence ID" value="NZ_BAABCP010000002.1"/>
</dbReference>
<organism evidence="1 2">
    <name type="scientific">Microbacterium soli</name>
    <dbReference type="NCBI Taxonomy" id="446075"/>
    <lineage>
        <taxon>Bacteria</taxon>
        <taxon>Bacillati</taxon>
        <taxon>Actinomycetota</taxon>
        <taxon>Actinomycetes</taxon>
        <taxon>Micrococcales</taxon>
        <taxon>Microbacteriaceae</taxon>
        <taxon>Microbacterium</taxon>
    </lineage>
</organism>
<gene>
    <name evidence="1" type="ORF">GCM10022383_28380</name>
</gene>
<keyword evidence="2" id="KW-1185">Reference proteome</keyword>